<protein>
    <submittedName>
        <fullName evidence="1">Uncharacterized protein</fullName>
    </submittedName>
</protein>
<keyword evidence="2" id="KW-1185">Reference proteome</keyword>
<dbReference type="RefSeq" id="WP_170938559.1">
    <property type="nucleotide sequence ID" value="NZ_JPUA01000034.1"/>
</dbReference>
<feature type="non-terminal residue" evidence="1">
    <location>
        <position position="1"/>
    </location>
</feature>
<accession>A0A246RZ33</accession>
<dbReference type="AlphaFoldDB" id="A0A246RZ33"/>
<reference evidence="1 2" key="1">
    <citation type="submission" date="2014-08" db="EMBL/GenBank/DDBJ databases">
        <title>Draft genome sequence of a novel L-asparaginase producing marine bacterium, Halomonas campaniensis.</title>
        <authorList>
            <person name="Sundarakrishnan B."/>
            <person name="Moushumi Priya A."/>
            <person name="Raman G."/>
            <person name="Sakthivel N."/>
            <person name="Park S."/>
            <person name="Jayachandran S."/>
        </authorList>
    </citation>
    <scope>NUCLEOTIDE SEQUENCE [LARGE SCALE GENOMIC DNA]</scope>
    <source>
        <strain evidence="1 2">SK03</strain>
    </source>
</reference>
<evidence type="ECO:0000313" key="1">
    <source>
        <dbReference type="EMBL" id="OWV28820.1"/>
    </source>
</evidence>
<dbReference type="EMBL" id="JPUA01000034">
    <property type="protein sequence ID" value="OWV28820.1"/>
    <property type="molecule type" value="Genomic_DNA"/>
</dbReference>
<comment type="caution">
    <text evidence="1">The sequence shown here is derived from an EMBL/GenBank/DDBJ whole genome shotgun (WGS) entry which is preliminary data.</text>
</comment>
<dbReference type="Pfam" id="PF11855">
    <property type="entry name" value="DUF3375"/>
    <property type="match status" value="1"/>
</dbReference>
<evidence type="ECO:0000313" key="2">
    <source>
        <dbReference type="Proteomes" id="UP000197334"/>
    </source>
</evidence>
<gene>
    <name evidence="1" type="ORF">JI62_14320</name>
</gene>
<dbReference type="Proteomes" id="UP000197334">
    <property type="component" value="Unassembled WGS sequence"/>
</dbReference>
<organism evidence="1 2">
    <name type="scientific">Halomonas campaniensis</name>
    <dbReference type="NCBI Taxonomy" id="213554"/>
    <lineage>
        <taxon>Bacteria</taxon>
        <taxon>Pseudomonadati</taxon>
        <taxon>Pseudomonadota</taxon>
        <taxon>Gammaproteobacteria</taxon>
        <taxon>Oceanospirillales</taxon>
        <taxon>Halomonadaceae</taxon>
        <taxon>Halomonas</taxon>
    </lineage>
</organism>
<dbReference type="InterPro" id="IPR021804">
    <property type="entry name" value="DUF3375"/>
</dbReference>
<proteinExistence type="predicted"/>
<sequence>GRRQRHPLRQGLAELVTWLSLATGEGLGLVDETQEQVVYWIDDQGQQRRATLPAVIFVSGHQGAHP</sequence>
<name>A0A246RZ33_9GAMM</name>